<keyword evidence="2" id="KW-0238">DNA-binding</keyword>
<dbReference type="InterPro" id="IPR009061">
    <property type="entry name" value="DNA-bd_dom_put_sf"/>
</dbReference>
<dbReference type="SUPFAM" id="SSF46955">
    <property type="entry name" value="Putative DNA-binding domain"/>
    <property type="match status" value="1"/>
</dbReference>
<dbReference type="GO" id="GO:0003677">
    <property type="term" value="F:DNA binding"/>
    <property type="evidence" value="ECO:0007669"/>
    <property type="project" value="UniProtKB-KW"/>
</dbReference>
<dbReference type="GO" id="GO:0003700">
    <property type="term" value="F:DNA-binding transcription factor activity"/>
    <property type="evidence" value="ECO:0007669"/>
    <property type="project" value="InterPro"/>
</dbReference>
<dbReference type="PROSITE" id="PS00552">
    <property type="entry name" value="HTH_MERR_1"/>
    <property type="match status" value="1"/>
</dbReference>
<evidence type="ECO:0000256" key="4">
    <source>
        <dbReference type="ARBA" id="ARBA00023163"/>
    </source>
</evidence>
<dbReference type="SUPFAM" id="SSF89082">
    <property type="entry name" value="Antibiotic binding domain of TipA-like multidrug resistance regulators"/>
    <property type="match status" value="1"/>
</dbReference>
<proteinExistence type="predicted"/>
<dbReference type="PANTHER" id="PTHR30204:SF90">
    <property type="entry name" value="HTH-TYPE TRANSCRIPTIONAL ACTIVATOR MTA"/>
    <property type="match status" value="1"/>
</dbReference>
<dbReference type="InterPro" id="IPR000551">
    <property type="entry name" value="MerR-type_HTH_dom"/>
</dbReference>
<dbReference type="EMBL" id="LR134477">
    <property type="protein sequence ID" value="VEI14807.1"/>
    <property type="molecule type" value="Genomic_DNA"/>
</dbReference>
<dbReference type="Pfam" id="PF13411">
    <property type="entry name" value="MerR_1"/>
    <property type="match status" value="1"/>
</dbReference>
<dbReference type="PROSITE" id="PS50937">
    <property type="entry name" value="HTH_MERR_2"/>
    <property type="match status" value="1"/>
</dbReference>
<accession>A0A448PIP2</accession>
<dbReference type="Pfam" id="PF07739">
    <property type="entry name" value="TipAS"/>
    <property type="match status" value="1"/>
</dbReference>
<sequence length="298" mass="33154">MTGSGQEHGGRGTLDAAADTAVDAGIDADAGRVHDGEDIAMTVGEVSTLLGVSVRALHHWDASGLVSPSRRSDAGYRLYCEADVMRIQQVLVYRQTGMTLADIKEVLDDPDTDAITHLRRQREILQGQVSHLQRMLRSIDTVMEIQLLGARISVAEMVKIWGTDWDPVYIEEAHTRWGDTEEWAESARRKARMSRSDWERAHEETVALEAALVEAMRSGVEPGSAEANALAQWHRRDLNRWFAVSISKQVLIARNYVADERYARYYDKRAPGLAAWLKDVIDAGAQSEGVDPATATWE</sequence>
<dbReference type="InterPro" id="IPR036244">
    <property type="entry name" value="TipA-like_antibiotic-bd"/>
</dbReference>
<dbReference type="SMART" id="SM00422">
    <property type="entry name" value="HTH_MERR"/>
    <property type="match status" value="1"/>
</dbReference>
<name>A0A448PIP2_ACTVI</name>
<dbReference type="PRINTS" id="PR00040">
    <property type="entry name" value="HTHMERR"/>
</dbReference>
<dbReference type="KEGG" id="avc:NCTC10951_00683"/>
<gene>
    <name evidence="6" type="primary">tipA</name>
    <name evidence="6" type="ORF">NCTC10951_00683</name>
</gene>
<dbReference type="InterPro" id="IPR012925">
    <property type="entry name" value="TipAS_dom"/>
</dbReference>
<keyword evidence="1" id="KW-0805">Transcription regulation</keyword>
<feature type="domain" description="HTH merR-type" evidence="5">
    <location>
        <begin position="40"/>
        <end position="109"/>
    </location>
</feature>
<keyword evidence="3" id="KW-0010">Activator</keyword>
<evidence type="ECO:0000313" key="7">
    <source>
        <dbReference type="Proteomes" id="UP000268658"/>
    </source>
</evidence>
<evidence type="ECO:0000313" key="6">
    <source>
        <dbReference type="EMBL" id="VEI14807.1"/>
    </source>
</evidence>
<evidence type="ECO:0000256" key="1">
    <source>
        <dbReference type="ARBA" id="ARBA00023015"/>
    </source>
</evidence>
<evidence type="ECO:0000259" key="5">
    <source>
        <dbReference type="PROSITE" id="PS50937"/>
    </source>
</evidence>
<dbReference type="AlphaFoldDB" id="A0A448PIP2"/>
<dbReference type="CDD" id="cd01106">
    <property type="entry name" value="HTH_TipAL-Mta"/>
    <property type="match status" value="1"/>
</dbReference>
<dbReference type="InterPro" id="IPR047057">
    <property type="entry name" value="MerR_fam"/>
</dbReference>
<keyword evidence="4" id="KW-0804">Transcription</keyword>
<evidence type="ECO:0000256" key="3">
    <source>
        <dbReference type="ARBA" id="ARBA00023159"/>
    </source>
</evidence>
<protein>
    <submittedName>
        <fullName evidence="6">HTH-type transcriptional activator tipA</fullName>
    </submittedName>
</protein>
<reference evidence="6 7" key="1">
    <citation type="submission" date="2018-12" db="EMBL/GenBank/DDBJ databases">
        <authorList>
            <consortium name="Pathogen Informatics"/>
        </authorList>
    </citation>
    <scope>NUCLEOTIDE SEQUENCE [LARGE SCALE GENOMIC DNA]</scope>
    <source>
        <strain evidence="6 7">NCTC10951</strain>
    </source>
</reference>
<dbReference type="Gene3D" id="1.10.1660.10">
    <property type="match status" value="1"/>
</dbReference>
<dbReference type="PANTHER" id="PTHR30204">
    <property type="entry name" value="REDOX-CYCLING DRUG-SENSING TRANSCRIPTIONAL ACTIVATOR SOXR"/>
    <property type="match status" value="1"/>
</dbReference>
<organism evidence="6 7">
    <name type="scientific">Actinomyces viscosus</name>
    <dbReference type="NCBI Taxonomy" id="1656"/>
    <lineage>
        <taxon>Bacteria</taxon>
        <taxon>Bacillati</taxon>
        <taxon>Actinomycetota</taxon>
        <taxon>Actinomycetes</taxon>
        <taxon>Actinomycetales</taxon>
        <taxon>Actinomycetaceae</taxon>
        <taxon>Actinomyces</taxon>
    </lineage>
</organism>
<dbReference type="Gene3D" id="1.10.490.50">
    <property type="entry name" value="Antibiotic binding domain of TipA-like multidrug resistance regulators"/>
    <property type="match status" value="1"/>
</dbReference>
<dbReference type="Proteomes" id="UP000268658">
    <property type="component" value="Chromosome"/>
</dbReference>
<evidence type="ECO:0000256" key="2">
    <source>
        <dbReference type="ARBA" id="ARBA00023125"/>
    </source>
</evidence>